<dbReference type="AlphaFoldDB" id="K2AYL8"/>
<evidence type="ECO:0000256" key="1">
    <source>
        <dbReference type="ARBA" id="ARBA00010759"/>
    </source>
</evidence>
<comment type="catalytic activity">
    <reaction evidence="2">
        <text>N-terminal N-formyl-L-methionyl-[peptide] + H2O = N-terminal L-methionyl-[peptide] + formate</text>
        <dbReference type="Rhea" id="RHEA:24420"/>
        <dbReference type="Rhea" id="RHEA-COMP:10639"/>
        <dbReference type="Rhea" id="RHEA-COMP:10640"/>
        <dbReference type="ChEBI" id="CHEBI:15377"/>
        <dbReference type="ChEBI" id="CHEBI:15740"/>
        <dbReference type="ChEBI" id="CHEBI:49298"/>
        <dbReference type="ChEBI" id="CHEBI:64731"/>
        <dbReference type="EC" id="3.5.1.88"/>
    </reaction>
</comment>
<feature type="binding site" evidence="2">
    <location>
        <position position="156"/>
    </location>
    <ligand>
        <name>Fe cation</name>
        <dbReference type="ChEBI" id="CHEBI:24875"/>
    </ligand>
</feature>
<proteinExistence type="inferred from homology"/>
<dbReference type="PRINTS" id="PR01576">
    <property type="entry name" value="PDEFORMYLASE"/>
</dbReference>
<dbReference type="PANTHER" id="PTHR10458">
    <property type="entry name" value="PEPTIDE DEFORMYLASE"/>
    <property type="match status" value="1"/>
</dbReference>
<protein>
    <recommendedName>
        <fullName evidence="2">Peptide deformylase</fullName>
        <shortName evidence="2">PDF</shortName>
        <ecNumber evidence="2">3.5.1.88</ecNumber>
    </recommendedName>
    <alternativeName>
        <fullName evidence="2">Polypeptide deformylase</fullName>
    </alternativeName>
</protein>
<dbReference type="InterPro" id="IPR036821">
    <property type="entry name" value="Peptide_deformylase_sf"/>
</dbReference>
<keyword evidence="2" id="KW-0648">Protein biosynthesis</keyword>
<keyword evidence="2" id="KW-0479">Metal-binding</keyword>
<evidence type="ECO:0000256" key="2">
    <source>
        <dbReference type="HAMAP-Rule" id="MF_00163"/>
    </source>
</evidence>
<dbReference type="HAMAP" id="MF_00163">
    <property type="entry name" value="Pep_deformylase"/>
    <property type="match status" value="1"/>
</dbReference>
<sequence length="182" mass="22541">MNYFVKIKHINKLKFMRLAIEIWRNNEILRTVSQEIRQDEIRKYSKIWEEMVKFVKNSSNWWVWLAAPQIWILKRLICVSLLKSYNDDNFKTIFMINPKIIEKWEKMVIDEEWCLSVPGEIWKVERPDEIKLFFLDLKWKENILFLKWISSRIVQHEIDHLDWILFVDKVVKKWDLHKDHIL</sequence>
<feature type="binding site" evidence="2">
    <location>
        <position position="114"/>
    </location>
    <ligand>
        <name>Fe cation</name>
        <dbReference type="ChEBI" id="CHEBI:24875"/>
    </ligand>
</feature>
<dbReference type="InterPro" id="IPR023635">
    <property type="entry name" value="Peptide_deformylase"/>
</dbReference>
<comment type="function">
    <text evidence="2">Removes the formyl group from the N-terminal Met of newly synthesized proteins. Requires at least a dipeptide for an efficient rate of reaction. N-terminal L-methionine is a prerequisite for activity but the enzyme has broad specificity at other positions.</text>
</comment>
<dbReference type="PIRSF" id="PIRSF004749">
    <property type="entry name" value="Pep_def"/>
    <property type="match status" value="1"/>
</dbReference>
<comment type="caution">
    <text evidence="3">The sequence shown here is derived from an EMBL/GenBank/DDBJ whole genome shotgun (WGS) entry which is preliminary data.</text>
</comment>
<gene>
    <name evidence="2" type="primary">def</name>
    <name evidence="3" type="ORF">ACD_49C00008G0016</name>
</gene>
<keyword evidence="2" id="KW-0378">Hydrolase</keyword>
<dbReference type="PANTHER" id="PTHR10458:SF22">
    <property type="entry name" value="PEPTIDE DEFORMYLASE"/>
    <property type="match status" value="1"/>
</dbReference>
<comment type="cofactor">
    <cofactor evidence="2">
        <name>Fe(2+)</name>
        <dbReference type="ChEBI" id="CHEBI:29033"/>
    </cofactor>
    <text evidence="2">Binds 1 Fe(2+) ion.</text>
</comment>
<comment type="similarity">
    <text evidence="1 2">Belongs to the polypeptide deformylase family.</text>
</comment>
<reference evidence="3" key="1">
    <citation type="journal article" date="2012" name="Science">
        <title>Fermentation, hydrogen, and sulfur metabolism in multiple uncultivated bacterial phyla.</title>
        <authorList>
            <person name="Wrighton K.C."/>
            <person name="Thomas B.C."/>
            <person name="Sharon I."/>
            <person name="Miller C.S."/>
            <person name="Castelle C.J."/>
            <person name="VerBerkmoes N.C."/>
            <person name="Wilkins M.J."/>
            <person name="Hettich R.L."/>
            <person name="Lipton M.S."/>
            <person name="Williams K.H."/>
            <person name="Long P.E."/>
            <person name="Banfield J.F."/>
        </authorList>
    </citation>
    <scope>NUCLEOTIDE SEQUENCE [LARGE SCALE GENOMIC DNA]</scope>
</reference>
<dbReference type="SUPFAM" id="SSF56420">
    <property type="entry name" value="Peptide deformylase"/>
    <property type="match status" value="1"/>
</dbReference>
<keyword evidence="2" id="KW-0408">Iron</keyword>
<dbReference type="GO" id="GO:0006412">
    <property type="term" value="P:translation"/>
    <property type="evidence" value="ECO:0007669"/>
    <property type="project" value="UniProtKB-UniRule"/>
</dbReference>
<dbReference type="Gene3D" id="3.90.45.10">
    <property type="entry name" value="Peptide deformylase"/>
    <property type="match status" value="1"/>
</dbReference>
<dbReference type="GO" id="GO:0046872">
    <property type="term" value="F:metal ion binding"/>
    <property type="evidence" value="ECO:0007669"/>
    <property type="project" value="UniProtKB-KW"/>
</dbReference>
<dbReference type="GO" id="GO:0042586">
    <property type="term" value="F:peptide deformylase activity"/>
    <property type="evidence" value="ECO:0007669"/>
    <property type="project" value="UniProtKB-UniRule"/>
</dbReference>
<organism evidence="3">
    <name type="scientific">uncultured bacterium</name>
    <name type="common">gcode 4</name>
    <dbReference type="NCBI Taxonomy" id="1234023"/>
    <lineage>
        <taxon>Bacteria</taxon>
        <taxon>environmental samples</taxon>
    </lineage>
</organism>
<dbReference type="EMBL" id="AMFJ01021594">
    <property type="protein sequence ID" value="EKD66852.1"/>
    <property type="molecule type" value="Genomic_DNA"/>
</dbReference>
<accession>K2AYL8</accession>
<evidence type="ECO:0000313" key="3">
    <source>
        <dbReference type="EMBL" id="EKD66852.1"/>
    </source>
</evidence>
<dbReference type="EC" id="3.5.1.88" evidence="2"/>
<dbReference type="Pfam" id="PF01327">
    <property type="entry name" value="Pep_deformylase"/>
    <property type="match status" value="1"/>
</dbReference>
<name>K2AYL8_9BACT</name>
<feature type="active site" evidence="2">
    <location>
        <position position="157"/>
    </location>
</feature>
<feature type="binding site" evidence="2">
    <location>
        <position position="160"/>
    </location>
    <ligand>
        <name>Fe cation</name>
        <dbReference type="ChEBI" id="CHEBI:24875"/>
    </ligand>
</feature>